<name>A0A1Z4M2S3_9CYAN</name>
<gene>
    <name evidence="1" type="ORF">NIES267_72940</name>
</gene>
<protein>
    <submittedName>
        <fullName evidence="1">Uncharacterized protein</fullName>
    </submittedName>
</protein>
<dbReference type="EMBL" id="AP018228">
    <property type="protein sequence ID" value="BAY87770.1"/>
    <property type="molecule type" value="Genomic_DNA"/>
</dbReference>
<organism evidence="1 2">
    <name type="scientific">Calothrix parasitica NIES-267</name>
    <dbReference type="NCBI Taxonomy" id="1973488"/>
    <lineage>
        <taxon>Bacteria</taxon>
        <taxon>Bacillati</taxon>
        <taxon>Cyanobacteriota</taxon>
        <taxon>Cyanophyceae</taxon>
        <taxon>Nostocales</taxon>
        <taxon>Calotrichaceae</taxon>
        <taxon>Calothrix</taxon>
    </lineage>
</organism>
<dbReference type="Proteomes" id="UP000218418">
    <property type="component" value="Plasmid plasmid1"/>
</dbReference>
<evidence type="ECO:0000313" key="2">
    <source>
        <dbReference type="Proteomes" id="UP000218418"/>
    </source>
</evidence>
<sequence length="53" mass="5972">MISVVNKSDLIPFLSDFLNIDVEGHVLIEIDSMVYKSPLELSDNDFFIIKTGV</sequence>
<keyword evidence="1" id="KW-0614">Plasmid</keyword>
<proteinExistence type="predicted"/>
<keyword evidence="2" id="KW-1185">Reference proteome</keyword>
<reference evidence="1 2" key="1">
    <citation type="submission" date="2017-06" db="EMBL/GenBank/DDBJ databases">
        <title>Genome sequencing of cyanobaciteial culture collection at National Institute for Environmental Studies (NIES).</title>
        <authorList>
            <person name="Hirose Y."/>
            <person name="Shimura Y."/>
            <person name="Fujisawa T."/>
            <person name="Nakamura Y."/>
            <person name="Kawachi M."/>
        </authorList>
    </citation>
    <scope>NUCLEOTIDE SEQUENCE [LARGE SCALE GENOMIC DNA]</scope>
    <source>
        <strain evidence="1 2">NIES-267</strain>
        <plasmid evidence="2">Plasmid1 dna</plasmid>
    </source>
</reference>
<evidence type="ECO:0000313" key="1">
    <source>
        <dbReference type="EMBL" id="BAY87770.1"/>
    </source>
</evidence>
<dbReference type="AlphaFoldDB" id="A0A1Z4M2S3"/>
<geneLocation type="plasmid" evidence="2">
    <name>Plasmid1 dna</name>
</geneLocation>
<accession>A0A1Z4M2S3</accession>